<keyword evidence="1" id="KW-1133">Transmembrane helix</keyword>
<dbReference type="RefSeq" id="WP_114829916.1">
    <property type="nucleotide sequence ID" value="NZ_QQTO01000007.1"/>
</dbReference>
<dbReference type="PANTHER" id="PTHR30282:SF0">
    <property type="entry name" value="P-AMINOBENZOYL-GLUTAMATE TRANSPORT PROTEIN"/>
    <property type="match status" value="1"/>
</dbReference>
<dbReference type="Proteomes" id="UP000255207">
    <property type="component" value="Unassembled WGS sequence"/>
</dbReference>
<feature type="transmembrane region" description="Helical" evidence="1">
    <location>
        <begin position="455"/>
        <end position="473"/>
    </location>
</feature>
<evidence type="ECO:0000313" key="3">
    <source>
        <dbReference type="Proteomes" id="UP000255207"/>
    </source>
</evidence>
<feature type="transmembrane region" description="Helical" evidence="1">
    <location>
        <begin position="93"/>
        <end position="112"/>
    </location>
</feature>
<feature type="transmembrane region" description="Helical" evidence="1">
    <location>
        <begin position="424"/>
        <end position="440"/>
    </location>
</feature>
<dbReference type="InterPro" id="IPR004697">
    <property type="entry name" value="AbgT"/>
</dbReference>
<dbReference type="AlphaFoldDB" id="A0A370L4N6"/>
<gene>
    <name evidence="2" type="ORF">DWE98_14100</name>
</gene>
<feature type="transmembrane region" description="Helical" evidence="1">
    <location>
        <begin position="315"/>
        <end position="337"/>
    </location>
</feature>
<sequence>MTIESVAPKTTMQKFLDAVEKVGNMVPHPVVIFLILIGIVIVLSAVLSLFGAAVTFERINAETHQVETASTAIRSLLNIDGIRFMYSSLIPNFMGFTAVGLMIVAMIGAGVAEESGLVTALIRKLVIVSPGWALTYILSFVGIIASIAADAGYLVLIPLAGIAYLAVGRHPLAGLALGFAAVAGAFTVNMLIKPLDAVLVEFTNDAAHLVDPNRSIGLASNVWFSCASVVFLTVLIAFITDKVIAPRLGTYNPALAAEGTTTEQGATLSEQESRGLRFAGFGLLALIAVFCLLTLPSGAPLRNPTTGELIGNSPFMNGLIALIMLMFLTTGWTYGIGAGTLKTLPEVIAAIEKSIKNLGGTIFLFFVLSQFVAYFTYTNMGTVMALSLSGVLQSANIGALPLLLGFIVVVAIIDLLLTGAIAKWAIFAPVFVPLLMKLGVEPEAVLAAYRVGDSPMNAITPLNAYFALVVGFAQKYDKSAGVGTIVSLMLPYVVWIFVLWTALFAVWKMLGLPWGL</sequence>
<feature type="transmembrane region" description="Helical" evidence="1">
    <location>
        <begin position="485"/>
        <end position="507"/>
    </location>
</feature>
<reference evidence="3" key="1">
    <citation type="submission" date="2018-07" db="EMBL/GenBank/DDBJ databases">
        <authorList>
            <person name="Safronova V.I."/>
            <person name="Chirak E.R."/>
            <person name="Sazanova A.L."/>
        </authorList>
    </citation>
    <scope>NUCLEOTIDE SEQUENCE [LARGE SCALE GENOMIC DNA]</scope>
    <source>
        <strain evidence="3">RCAM04685</strain>
    </source>
</reference>
<feature type="transmembrane region" description="Helical" evidence="1">
    <location>
        <begin position="222"/>
        <end position="240"/>
    </location>
</feature>
<dbReference type="GO" id="GO:0015558">
    <property type="term" value="F:secondary active p-aminobenzoyl-glutamate transmembrane transporter activity"/>
    <property type="evidence" value="ECO:0007669"/>
    <property type="project" value="InterPro"/>
</dbReference>
<feature type="transmembrane region" description="Helical" evidence="1">
    <location>
        <begin position="278"/>
        <end position="295"/>
    </location>
</feature>
<feature type="transmembrane region" description="Helical" evidence="1">
    <location>
        <begin position="397"/>
        <end position="417"/>
    </location>
</feature>
<dbReference type="EMBL" id="QQTP01000007">
    <property type="protein sequence ID" value="RDJ24054.1"/>
    <property type="molecule type" value="Genomic_DNA"/>
</dbReference>
<protein>
    <submittedName>
        <fullName evidence="2">AbgT family transporter</fullName>
    </submittedName>
</protein>
<accession>A0A370L4N6</accession>
<evidence type="ECO:0000256" key="1">
    <source>
        <dbReference type="SAM" id="Phobius"/>
    </source>
</evidence>
<name>A0A370L4N6_9HYPH</name>
<dbReference type="GO" id="GO:1902604">
    <property type="term" value="P:p-aminobenzoyl-glutamate transmembrane transport"/>
    <property type="evidence" value="ECO:0007669"/>
    <property type="project" value="InterPro"/>
</dbReference>
<keyword evidence="1" id="KW-0472">Membrane</keyword>
<keyword evidence="1" id="KW-0812">Transmembrane</keyword>
<feature type="transmembrane region" description="Helical" evidence="1">
    <location>
        <begin position="358"/>
        <end position="377"/>
    </location>
</feature>
<feature type="transmembrane region" description="Helical" evidence="1">
    <location>
        <begin position="172"/>
        <end position="192"/>
    </location>
</feature>
<keyword evidence="3" id="KW-1185">Reference proteome</keyword>
<dbReference type="OrthoDB" id="3314392at2"/>
<proteinExistence type="predicted"/>
<feature type="transmembrane region" description="Helical" evidence="1">
    <location>
        <begin position="30"/>
        <end position="56"/>
    </location>
</feature>
<organism evidence="2 3">
    <name type="scientific">Bosea caraganae</name>
    <dbReference type="NCBI Taxonomy" id="2763117"/>
    <lineage>
        <taxon>Bacteria</taxon>
        <taxon>Pseudomonadati</taxon>
        <taxon>Pseudomonadota</taxon>
        <taxon>Alphaproteobacteria</taxon>
        <taxon>Hyphomicrobiales</taxon>
        <taxon>Boseaceae</taxon>
        <taxon>Bosea</taxon>
    </lineage>
</organism>
<evidence type="ECO:0000313" key="2">
    <source>
        <dbReference type="EMBL" id="RDJ24054.1"/>
    </source>
</evidence>
<feature type="transmembrane region" description="Helical" evidence="1">
    <location>
        <begin position="132"/>
        <end position="165"/>
    </location>
</feature>
<dbReference type="PANTHER" id="PTHR30282">
    <property type="entry name" value="P-AMINOBENZOYL GLUTAMATE TRANSPORTER"/>
    <property type="match status" value="1"/>
</dbReference>
<comment type="caution">
    <text evidence="2">The sequence shown here is derived from an EMBL/GenBank/DDBJ whole genome shotgun (WGS) entry which is preliminary data.</text>
</comment>
<dbReference type="Pfam" id="PF03806">
    <property type="entry name" value="ABG_transport"/>
    <property type="match status" value="1"/>
</dbReference>